<gene>
    <name evidence="2" type="ORF">AW10_03009</name>
</gene>
<comment type="caution">
    <text evidence="2">The sequence shown here is derived from an EMBL/GenBank/DDBJ whole genome shotgun (WGS) entry which is preliminary data.</text>
</comment>
<evidence type="ECO:0000313" key="2">
    <source>
        <dbReference type="EMBL" id="EXI78525.1"/>
    </source>
</evidence>
<dbReference type="EMBL" id="JEMX01000068">
    <property type="protein sequence ID" value="EXI78525.1"/>
    <property type="molecule type" value="Genomic_DNA"/>
</dbReference>
<protein>
    <submittedName>
        <fullName evidence="2">Uncharacterized protein</fullName>
    </submittedName>
</protein>
<feature type="compositionally biased region" description="Basic and acidic residues" evidence="1">
    <location>
        <begin position="210"/>
        <end position="220"/>
    </location>
</feature>
<sequence length="220" mass="23520">MNKTKRQATSKAEEAPHESTPCEARSSGDESKCNMARLTTSPELAAYRVIGAAEATTSVGDHIDVPTILEQLRNEAAAVHCGDLSRTESMLMNQATALQTLFARLVEASMKAGTLPQQETAMRLALKAQSQCRATLETLVAVKNPPIVYAKQANLTTGPQQINNAAAAPSRARGKKTKPTQLSGGSHELLSDARASGNARSTDPTLETLGKIDRAKVRRR</sequence>
<evidence type="ECO:0000313" key="3">
    <source>
        <dbReference type="Proteomes" id="UP000021816"/>
    </source>
</evidence>
<dbReference type="AlphaFoldDB" id="A0A011PNT2"/>
<feature type="region of interest" description="Disordered" evidence="1">
    <location>
        <begin position="1"/>
        <end position="33"/>
    </location>
</feature>
<reference evidence="2 3" key="1">
    <citation type="submission" date="2014-02" db="EMBL/GenBank/DDBJ databases">
        <title>Expanding our view of genomic diversity in Candidatus Accumulibacter clades.</title>
        <authorList>
            <person name="Skennerton C.T."/>
            <person name="Barr J.J."/>
            <person name="Slater F.R."/>
            <person name="Bond P.L."/>
            <person name="Tyson G.W."/>
        </authorList>
    </citation>
    <scope>NUCLEOTIDE SEQUENCE [LARGE SCALE GENOMIC DNA]</scope>
    <source>
        <strain evidence="3">BA-92</strain>
    </source>
</reference>
<accession>A0A011PNT2</accession>
<dbReference type="STRING" id="1454003.AW10_03009"/>
<name>A0A011PNT2_9PROT</name>
<feature type="region of interest" description="Disordered" evidence="1">
    <location>
        <begin position="165"/>
        <end position="220"/>
    </location>
</feature>
<dbReference type="Proteomes" id="UP000021816">
    <property type="component" value="Unassembled WGS sequence"/>
</dbReference>
<organism evidence="2 3">
    <name type="scientific">Candidatus Accumulibacter appositus</name>
    <dbReference type="NCBI Taxonomy" id="1454003"/>
    <lineage>
        <taxon>Bacteria</taxon>
        <taxon>Pseudomonadati</taxon>
        <taxon>Pseudomonadota</taxon>
        <taxon>Betaproteobacteria</taxon>
        <taxon>Candidatus Accumulibacter</taxon>
    </lineage>
</organism>
<proteinExistence type="predicted"/>
<evidence type="ECO:0000256" key="1">
    <source>
        <dbReference type="SAM" id="MobiDB-lite"/>
    </source>
</evidence>
<dbReference type="PATRIC" id="fig|1454003.3.peg.3072"/>